<evidence type="ECO:0000256" key="6">
    <source>
        <dbReference type="ARBA" id="ARBA00022490"/>
    </source>
</evidence>
<dbReference type="FunFam" id="3.30.200.20:FF:000148">
    <property type="entry name" value="Serine/threonine-protein kinase RIO1"/>
    <property type="match status" value="1"/>
</dbReference>
<comment type="subcellular location">
    <subcellularLocation>
        <location evidence="2">Cytoplasm</location>
    </subcellularLocation>
</comment>
<evidence type="ECO:0000256" key="2">
    <source>
        <dbReference type="ARBA" id="ARBA00004496"/>
    </source>
</evidence>
<evidence type="ECO:0000256" key="9">
    <source>
        <dbReference type="ARBA" id="ARBA00022679"/>
    </source>
</evidence>
<feature type="active site" description="4-aspartylphosphate intermediate" evidence="20">
    <location>
        <position position="225"/>
    </location>
</feature>
<evidence type="ECO:0000256" key="21">
    <source>
        <dbReference type="PIRSR" id="PIRSR038147-2"/>
    </source>
</evidence>
<feature type="region of interest" description="Disordered" evidence="23">
    <location>
        <begin position="374"/>
        <end position="469"/>
    </location>
</feature>
<feature type="binding site" evidence="22">
    <location>
        <position position="213"/>
    </location>
    <ligand>
        <name>Mg(2+)</name>
        <dbReference type="ChEBI" id="CHEBI:18420"/>
    </ligand>
</feature>
<dbReference type="InterPro" id="IPR011009">
    <property type="entry name" value="Kinase-like_dom_sf"/>
</dbReference>
<keyword evidence="15" id="KW-0460">Magnesium</keyword>
<dbReference type="PROSITE" id="PS01245">
    <property type="entry name" value="RIO1"/>
    <property type="match status" value="1"/>
</dbReference>
<keyword evidence="13" id="KW-0378">Hydrolase</keyword>
<comment type="catalytic activity">
    <reaction evidence="17">
        <text>L-seryl-[protein] + ATP = O-phospho-L-seryl-[protein] + ADP + H(+)</text>
        <dbReference type="Rhea" id="RHEA:17989"/>
        <dbReference type="Rhea" id="RHEA-COMP:9863"/>
        <dbReference type="Rhea" id="RHEA-COMP:11604"/>
        <dbReference type="ChEBI" id="CHEBI:15378"/>
        <dbReference type="ChEBI" id="CHEBI:29999"/>
        <dbReference type="ChEBI" id="CHEBI:30616"/>
        <dbReference type="ChEBI" id="CHEBI:83421"/>
        <dbReference type="ChEBI" id="CHEBI:456216"/>
        <dbReference type="EC" id="2.7.11.1"/>
    </reaction>
</comment>
<evidence type="ECO:0000256" key="22">
    <source>
        <dbReference type="PIRSR" id="PIRSR038147-3"/>
    </source>
</evidence>
<dbReference type="EC" id="2.7.11.1" evidence="4"/>
<evidence type="ECO:0000256" key="4">
    <source>
        <dbReference type="ARBA" id="ARBA00012513"/>
    </source>
</evidence>
<dbReference type="Proteomes" id="UP000789739">
    <property type="component" value="Unassembled WGS sequence"/>
</dbReference>
<evidence type="ECO:0000256" key="1">
    <source>
        <dbReference type="ARBA" id="ARBA00001946"/>
    </source>
</evidence>
<keyword evidence="11 21" id="KW-0547">Nucleotide-binding</keyword>
<evidence type="ECO:0000313" key="25">
    <source>
        <dbReference type="EMBL" id="CAG8619242.1"/>
    </source>
</evidence>
<accession>A0A9N9CX04</accession>
<dbReference type="Gene3D" id="1.10.510.10">
    <property type="entry name" value="Transferase(Phosphotransferase) domain 1"/>
    <property type="match status" value="1"/>
</dbReference>
<dbReference type="FunFam" id="1.10.510.10:FF:000232">
    <property type="entry name" value="Serine/threonine-protein kinase RIO1"/>
    <property type="match status" value="1"/>
</dbReference>
<comment type="catalytic activity">
    <reaction evidence="16">
        <text>L-threonyl-[protein] + ATP = O-phospho-L-threonyl-[protein] + ADP + H(+)</text>
        <dbReference type="Rhea" id="RHEA:46608"/>
        <dbReference type="Rhea" id="RHEA-COMP:11060"/>
        <dbReference type="Rhea" id="RHEA-COMP:11605"/>
        <dbReference type="ChEBI" id="CHEBI:15378"/>
        <dbReference type="ChEBI" id="CHEBI:30013"/>
        <dbReference type="ChEBI" id="CHEBI:30616"/>
        <dbReference type="ChEBI" id="CHEBI:61977"/>
        <dbReference type="ChEBI" id="CHEBI:456216"/>
        <dbReference type="EC" id="2.7.11.1"/>
    </reaction>
</comment>
<evidence type="ECO:0000256" key="10">
    <source>
        <dbReference type="ARBA" id="ARBA00022723"/>
    </source>
</evidence>
<dbReference type="PIRSF" id="PIRSF038147">
    <property type="entry name" value="Ser/Thr_PK_RIO1"/>
    <property type="match status" value="1"/>
</dbReference>
<feature type="compositionally biased region" description="Acidic residues" evidence="23">
    <location>
        <begin position="374"/>
        <end position="414"/>
    </location>
</feature>
<dbReference type="Gene3D" id="3.30.200.20">
    <property type="entry name" value="Phosphorylase Kinase, domain 1"/>
    <property type="match status" value="1"/>
</dbReference>
<evidence type="ECO:0000256" key="3">
    <source>
        <dbReference type="ARBA" id="ARBA00009196"/>
    </source>
</evidence>
<dbReference type="InterPro" id="IPR017407">
    <property type="entry name" value="Ser/Thr_kinase_Rio1"/>
</dbReference>
<dbReference type="GO" id="GO:0042254">
    <property type="term" value="P:ribosome biogenesis"/>
    <property type="evidence" value="ECO:0007669"/>
    <property type="project" value="UniProtKB-KW"/>
</dbReference>
<keyword evidence="14 21" id="KW-0067">ATP-binding</keyword>
<evidence type="ECO:0000256" key="18">
    <source>
        <dbReference type="ARBA" id="ARBA00049360"/>
    </source>
</evidence>
<keyword evidence="9" id="KW-0808">Transferase</keyword>
<evidence type="ECO:0000256" key="15">
    <source>
        <dbReference type="ARBA" id="ARBA00022842"/>
    </source>
</evidence>
<comment type="caution">
    <text evidence="25">The sequence shown here is derived from an EMBL/GenBank/DDBJ whole genome shotgun (WGS) entry which is preliminary data.</text>
</comment>
<feature type="domain" description="RIO kinase" evidence="24">
    <location>
        <begin position="35"/>
        <end position="271"/>
    </location>
</feature>
<sequence length="469" mass="55404">MADHEDIETQLAVSVINDIKLSDRKKQGDKQKFTDKSDRATAEQVLDPRTRIILLRLINQNVISEIHGCISTGKEANVYYATSDTSARAIKVYKTSILIFKDRDRYVTGEFRFRHGYSRHNPRKMVKLWAEKEMRNLKRLQQAGIPCPEPICLKMHVLVMEFLGNERGWAYPRLKDANIGAARYPELYYQLIKYMRIMFHKCRLVHADLSEYNLLYNSRKLYIIDVSQSVEHDHPYALDFLRKDCTNVTDFFKKKHVRVMSIRQLFDFITDLSFGIEEKEMEEELDKIQERLQQESDIDMTREQKIDRQNLEEVEEEVFKNAYIPRTMVEILDAERDAFKVPKGDEDELIYRRLMGLSIFDKRTAKEMAEAGMLEENELSENSEDNDEEENESNSEEESGVEDNDEDEEQDDDHEQVTKKTPRGKRHEDKEAKKERKRASKEEARERRKNKMPKAVKKRKIKATSKRNN</sequence>
<feature type="compositionally biased region" description="Basic and acidic residues" evidence="23">
    <location>
        <begin position="426"/>
        <end position="446"/>
    </location>
</feature>
<dbReference type="GO" id="GO:0005737">
    <property type="term" value="C:cytoplasm"/>
    <property type="evidence" value="ECO:0007669"/>
    <property type="project" value="UniProtKB-SubCell"/>
</dbReference>
<dbReference type="GO" id="GO:0016787">
    <property type="term" value="F:hydrolase activity"/>
    <property type="evidence" value="ECO:0007669"/>
    <property type="project" value="UniProtKB-KW"/>
</dbReference>
<keyword evidence="6" id="KW-0963">Cytoplasm</keyword>
<evidence type="ECO:0000256" key="7">
    <source>
        <dbReference type="ARBA" id="ARBA00022517"/>
    </source>
</evidence>
<feature type="active site" description="Proton acceptor" evidence="20">
    <location>
        <position position="208"/>
    </location>
</feature>
<organism evidence="25 26">
    <name type="scientific">Paraglomus brasilianum</name>
    <dbReference type="NCBI Taxonomy" id="144538"/>
    <lineage>
        <taxon>Eukaryota</taxon>
        <taxon>Fungi</taxon>
        <taxon>Fungi incertae sedis</taxon>
        <taxon>Mucoromycota</taxon>
        <taxon>Glomeromycotina</taxon>
        <taxon>Glomeromycetes</taxon>
        <taxon>Paraglomerales</taxon>
        <taxon>Paraglomeraceae</taxon>
        <taxon>Paraglomus</taxon>
    </lineage>
</organism>
<reference evidence="25" key="1">
    <citation type="submission" date="2021-06" db="EMBL/GenBank/DDBJ databases">
        <authorList>
            <person name="Kallberg Y."/>
            <person name="Tangrot J."/>
            <person name="Rosling A."/>
        </authorList>
    </citation>
    <scope>NUCLEOTIDE SEQUENCE</scope>
    <source>
        <strain evidence="25">BR232B</strain>
    </source>
</reference>
<evidence type="ECO:0000256" key="11">
    <source>
        <dbReference type="ARBA" id="ARBA00022741"/>
    </source>
</evidence>
<dbReference type="GO" id="GO:0004674">
    <property type="term" value="F:protein serine/threonine kinase activity"/>
    <property type="evidence" value="ECO:0007669"/>
    <property type="project" value="UniProtKB-KW"/>
</dbReference>
<keyword evidence="7" id="KW-0690">Ribosome biogenesis</keyword>
<gene>
    <name evidence="25" type="ORF">PBRASI_LOCUS8608</name>
</gene>
<feature type="binding site" evidence="21">
    <location>
        <position position="91"/>
    </location>
    <ligand>
        <name>ATP</name>
        <dbReference type="ChEBI" id="CHEBI:30616"/>
    </ligand>
</feature>
<keyword evidence="10" id="KW-0479">Metal-binding</keyword>
<dbReference type="PANTHER" id="PTHR45723">
    <property type="entry name" value="SERINE/THREONINE-PROTEIN KINASE RIO1"/>
    <property type="match status" value="1"/>
</dbReference>
<dbReference type="InterPro" id="IPR000687">
    <property type="entry name" value="RIO_kinase"/>
</dbReference>
<evidence type="ECO:0000259" key="24">
    <source>
        <dbReference type="SMART" id="SM00090"/>
    </source>
</evidence>
<dbReference type="InterPro" id="IPR018934">
    <property type="entry name" value="RIO_dom"/>
</dbReference>
<evidence type="ECO:0000256" key="14">
    <source>
        <dbReference type="ARBA" id="ARBA00022840"/>
    </source>
</evidence>
<comment type="catalytic activity">
    <reaction evidence="18">
        <text>ATP + H2O = ADP + phosphate + H(+)</text>
        <dbReference type="Rhea" id="RHEA:13065"/>
        <dbReference type="ChEBI" id="CHEBI:15377"/>
        <dbReference type="ChEBI" id="CHEBI:15378"/>
        <dbReference type="ChEBI" id="CHEBI:30616"/>
        <dbReference type="ChEBI" id="CHEBI:43474"/>
        <dbReference type="ChEBI" id="CHEBI:456216"/>
    </reaction>
</comment>
<evidence type="ECO:0000313" key="26">
    <source>
        <dbReference type="Proteomes" id="UP000789739"/>
    </source>
</evidence>
<evidence type="ECO:0000256" key="16">
    <source>
        <dbReference type="ARBA" id="ARBA00047899"/>
    </source>
</evidence>
<evidence type="ECO:0000256" key="20">
    <source>
        <dbReference type="PIRSR" id="PIRSR038147-1"/>
    </source>
</evidence>
<dbReference type="GO" id="GO:0046872">
    <property type="term" value="F:metal ion binding"/>
    <property type="evidence" value="ECO:0007669"/>
    <property type="project" value="UniProtKB-KW"/>
</dbReference>
<dbReference type="SMART" id="SM00090">
    <property type="entry name" value="RIO"/>
    <property type="match status" value="1"/>
</dbReference>
<keyword evidence="26" id="KW-1185">Reference proteome</keyword>
<evidence type="ECO:0000256" key="17">
    <source>
        <dbReference type="ARBA" id="ARBA00048679"/>
    </source>
</evidence>
<keyword evidence="8" id="KW-0723">Serine/threonine-protein kinase</keyword>
<evidence type="ECO:0000256" key="23">
    <source>
        <dbReference type="SAM" id="MobiDB-lite"/>
    </source>
</evidence>
<evidence type="ECO:0000256" key="13">
    <source>
        <dbReference type="ARBA" id="ARBA00022801"/>
    </source>
</evidence>
<evidence type="ECO:0000256" key="12">
    <source>
        <dbReference type="ARBA" id="ARBA00022777"/>
    </source>
</evidence>
<evidence type="ECO:0000256" key="19">
    <source>
        <dbReference type="ARBA" id="ARBA00068838"/>
    </source>
</evidence>
<dbReference type="GO" id="GO:0005524">
    <property type="term" value="F:ATP binding"/>
    <property type="evidence" value="ECO:0007669"/>
    <property type="project" value="UniProtKB-KW"/>
</dbReference>
<dbReference type="InterPro" id="IPR018935">
    <property type="entry name" value="RIO_kinase_CS"/>
</dbReference>
<comment type="similarity">
    <text evidence="3">Belongs to the protein kinase superfamily. RIO-type Ser/Thr kinase family.</text>
</comment>
<dbReference type="Pfam" id="PF01163">
    <property type="entry name" value="RIO1"/>
    <property type="match status" value="1"/>
</dbReference>
<comment type="cofactor">
    <cofactor evidence="1 22">
        <name>Mg(2+)</name>
        <dbReference type="ChEBI" id="CHEBI:18420"/>
    </cofactor>
</comment>
<proteinExistence type="inferred from homology"/>
<dbReference type="CDD" id="cd05147">
    <property type="entry name" value="RIO1_euk"/>
    <property type="match status" value="1"/>
</dbReference>
<dbReference type="EMBL" id="CAJVPI010001577">
    <property type="protein sequence ID" value="CAG8619242.1"/>
    <property type="molecule type" value="Genomic_DNA"/>
</dbReference>
<protein>
    <recommendedName>
        <fullName evidence="5">Serine/threonine-protein kinase RIO1</fullName>
        <ecNumber evidence="4">2.7.11.1</ecNumber>
    </recommendedName>
    <alternativeName>
        <fullName evidence="19">Serine/threonine-protein kinase rio1</fullName>
    </alternativeName>
</protein>
<dbReference type="AlphaFoldDB" id="A0A9N9CX04"/>
<evidence type="ECO:0000256" key="8">
    <source>
        <dbReference type="ARBA" id="ARBA00022527"/>
    </source>
</evidence>
<dbReference type="InterPro" id="IPR051272">
    <property type="entry name" value="RIO-type_Ser/Thr_kinase"/>
</dbReference>
<feature type="binding site" evidence="22">
    <location>
        <position position="225"/>
    </location>
    <ligand>
        <name>Mg(2+)</name>
        <dbReference type="ChEBI" id="CHEBI:18420"/>
    </ligand>
</feature>
<dbReference type="SUPFAM" id="SSF56112">
    <property type="entry name" value="Protein kinase-like (PK-like)"/>
    <property type="match status" value="1"/>
</dbReference>
<name>A0A9N9CX04_9GLOM</name>
<keyword evidence="12" id="KW-0418">Kinase</keyword>
<feature type="binding site" evidence="21">
    <location>
        <position position="163"/>
    </location>
    <ligand>
        <name>ATP</name>
        <dbReference type="ChEBI" id="CHEBI:30616"/>
    </ligand>
</feature>
<feature type="compositionally biased region" description="Basic residues" evidence="23">
    <location>
        <begin position="447"/>
        <end position="469"/>
    </location>
</feature>
<dbReference type="OrthoDB" id="205248at2759"/>
<evidence type="ECO:0000256" key="5">
    <source>
        <dbReference type="ARBA" id="ARBA00016038"/>
    </source>
</evidence>